<evidence type="ECO:0000256" key="6">
    <source>
        <dbReference type="ARBA" id="ARBA00009541"/>
    </source>
</evidence>
<dbReference type="GeneID" id="44131693"/>
<comment type="pathway">
    <text evidence="10">Carbohydrate degradation.</text>
</comment>
<dbReference type="Gene3D" id="3.20.20.70">
    <property type="entry name" value="Aldolase class I"/>
    <property type="match status" value="1"/>
</dbReference>
<comment type="caution">
    <text evidence="10">Lacks conserved residue(s) required for the propagation of feature annotation.</text>
</comment>
<sequence length="219" mass="22954">MTAVRIAPSILSADFAKLGEEVRAIDAAGADWIHIDVMDGHFVPNITIGPAVIKALRPHSAKPFDVHLMIEPVDPMLEAFAEAGADCLSVHPESGPHLHRTLQTIKALGKRAGVVLNPATPVDVVDHVMDLVDLILVMSVNPGFGGQKFIESQLAKIAVLRARIDTSGRQIDLEVDGGVDQNNAARVIAAGADALVAGTAAFKGGPSAYADNIRALRAG</sequence>
<comment type="cofactor">
    <cofactor evidence="5">
        <name>Fe(2+)</name>
        <dbReference type="ChEBI" id="CHEBI:29033"/>
    </cofactor>
</comment>
<dbReference type="GO" id="GO:0006098">
    <property type="term" value="P:pentose-phosphate shunt"/>
    <property type="evidence" value="ECO:0007669"/>
    <property type="project" value="UniProtKB-UniRule"/>
</dbReference>
<dbReference type="Pfam" id="PF00834">
    <property type="entry name" value="Ribul_P_3_epim"/>
    <property type="match status" value="1"/>
</dbReference>
<evidence type="ECO:0000256" key="7">
    <source>
        <dbReference type="ARBA" id="ARBA00013188"/>
    </source>
</evidence>
<dbReference type="SUPFAM" id="SSF51366">
    <property type="entry name" value="Ribulose-phoshate binding barrel"/>
    <property type="match status" value="1"/>
</dbReference>
<evidence type="ECO:0000256" key="3">
    <source>
        <dbReference type="ARBA" id="ARBA00001941"/>
    </source>
</evidence>
<dbReference type="PIRSF" id="PIRSF001461">
    <property type="entry name" value="RPE"/>
    <property type="match status" value="1"/>
</dbReference>
<reference evidence="17" key="2">
    <citation type="submission" date="2016-12" db="EMBL/GenBank/DDBJ databases">
        <title>Whole genome sequencing of Sphingomonas sp. ABOJV.</title>
        <authorList>
            <person name="Conlan S."/>
            <person name="Thomas P.J."/>
            <person name="Mullikin J."/>
            <person name="Palmore T.N."/>
            <person name="Frank K.M."/>
            <person name="Segre J.A."/>
        </authorList>
    </citation>
    <scope>NUCLEOTIDE SEQUENCE [LARGE SCALE GENOMIC DNA]</scope>
    <source>
        <strain evidence="17">ABOJV</strain>
    </source>
</reference>
<dbReference type="InterPro" id="IPR026019">
    <property type="entry name" value="Ribul_P_3_epim"/>
</dbReference>
<feature type="binding site" evidence="10 14">
    <location>
        <position position="67"/>
    </location>
    <ligand>
        <name>substrate</name>
    </ligand>
</feature>
<evidence type="ECO:0000256" key="9">
    <source>
        <dbReference type="ARBA" id="ARBA00023235"/>
    </source>
</evidence>
<feature type="binding site" evidence="10 14">
    <location>
        <begin position="143"/>
        <end position="146"/>
    </location>
    <ligand>
        <name>substrate</name>
    </ligand>
</feature>
<keyword evidence="13" id="KW-0170">Cobalt</keyword>
<feature type="binding site" evidence="10 13">
    <location>
        <position position="176"/>
    </location>
    <ligand>
        <name>a divalent metal cation</name>
        <dbReference type="ChEBI" id="CHEBI:60240"/>
    </ligand>
</feature>
<evidence type="ECO:0000313" key="18">
    <source>
        <dbReference type="Proteomes" id="UP000286681"/>
    </source>
</evidence>
<dbReference type="FunFam" id="3.20.20.70:FF:000004">
    <property type="entry name" value="Ribulose-phosphate 3-epimerase"/>
    <property type="match status" value="1"/>
</dbReference>
<name>A0A1L6J701_9SPHN</name>
<dbReference type="HAMAP" id="MF_02227">
    <property type="entry name" value="RPE"/>
    <property type="match status" value="1"/>
</dbReference>
<evidence type="ECO:0000313" key="15">
    <source>
        <dbReference type="EMBL" id="APR51689.1"/>
    </source>
</evidence>
<dbReference type="GO" id="GO:0005737">
    <property type="term" value="C:cytoplasm"/>
    <property type="evidence" value="ECO:0007669"/>
    <property type="project" value="UniProtKB-ARBA"/>
</dbReference>
<dbReference type="PROSITE" id="PS01086">
    <property type="entry name" value="RIBUL_P_3_EPIMER_2"/>
    <property type="match status" value="1"/>
</dbReference>
<evidence type="ECO:0000256" key="2">
    <source>
        <dbReference type="ARBA" id="ARBA00001936"/>
    </source>
</evidence>
<reference evidence="15" key="1">
    <citation type="submission" date="2016-12" db="EMBL/GenBank/DDBJ databases">
        <title>Whole genome sequencing of Sphingomonas koreensis.</title>
        <authorList>
            <person name="Conlan S."/>
            <person name="Thomas P.J."/>
            <person name="Mullikin J."/>
            <person name="Palmore T.N."/>
            <person name="Frank K.M."/>
            <person name="Segre J.A."/>
        </authorList>
    </citation>
    <scope>NUCLEOTIDE SEQUENCE</scope>
    <source>
        <strain evidence="15">ABOJV</strain>
    </source>
</reference>
<comment type="cofactor">
    <cofactor evidence="4">
        <name>Zn(2+)</name>
        <dbReference type="ChEBI" id="CHEBI:29105"/>
    </cofactor>
</comment>
<evidence type="ECO:0000256" key="5">
    <source>
        <dbReference type="ARBA" id="ARBA00001954"/>
    </source>
</evidence>
<proteinExistence type="inferred from homology"/>
<keyword evidence="8 10" id="KW-0479">Metal-binding</keyword>
<feature type="active site" description="Proton donor" evidence="10 12">
    <location>
        <position position="176"/>
    </location>
</feature>
<dbReference type="Proteomes" id="UP000185161">
    <property type="component" value="Chromosome"/>
</dbReference>
<evidence type="ECO:0000256" key="13">
    <source>
        <dbReference type="PIRSR" id="PIRSR001461-2"/>
    </source>
</evidence>
<feature type="binding site" evidence="10 13">
    <location>
        <position position="36"/>
    </location>
    <ligand>
        <name>a divalent metal cation</name>
        <dbReference type="ChEBI" id="CHEBI:60240"/>
    </ligand>
</feature>
<protein>
    <recommendedName>
        <fullName evidence="7 10">Ribulose-phosphate 3-epimerase</fullName>
        <ecNumber evidence="7 10">5.1.3.1</ecNumber>
    </recommendedName>
</protein>
<keyword evidence="13" id="KW-0862">Zinc</keyword>
<dbReference type="OrthoDB" id="1645589at2"/>
<reference evidence="16 18" key="3">
    <citation type="submission" date="2018-07" db="EMBL/GenBank/DDBJ databases">
        <title>Genomic and Epidemiologic Investigation of an Indolent Hospital Outbreak.</title>
        <authorList>
            <person name="Johnson R.C."/>
            <person name="Deming C."/>
            <person name="Conlan S."/>
            <person name="Zellmer C.J."/>
            <person name="Michelin A.V."/>
            <person name="Lee-Lin S."/>
            <person name="Thomas P.J."/>
            <person name="Park M."/>
            <person name="Weingarten R.A."/>
            <person name="Less J."/>
            <person name="Dekker J.P."/>
            <person name="Frank K.M."/>
            <person name="Musser K.A."/>
            <person name="Mcquiston J.R."/>
            <person name="Henderson D.K."/>
            <person name="Lau A.F."/>
            <person name="Palmore T.N."/>
            <person name="Segre J.A."/>
        </authorList>
    </citation>
    <scope>NUCLEOTIDE SEQUENCE [LARGE SCALE GENOMIC DNA]</scope>
    <source>
        <strain evidence="16 18">SK-NIH.Env10_0317</strain>
    </source>
</reference>
<feature type="binding site" evidence="10">
    <location>
        <begin position="176"/>
        <end position="178"/>
    </location>
    <ligand>
        <name>substrate</name>
    </ligand>
</feature>
<evidence type="ECO:0000313" key="17">
    <source>
        <dbReference type="Proteomes" id="UP000185161"/>
    </source>
</evidence>
<dbReference type="CDD" id="cd00429">
    <property type="entry name" value="RPE"/>
    <property type="match status" value="1"/>
</dbReference>
<keyword evidence="9 10" id="KW-0413">Isomerase</keyword>
<dbReference type="PROSITE" id="PS01085">
    <property type="entry name" value="RIBUL_P_3_EPIMER_1"/>
    <property type="match status" value="1"/>
</dbReference>
<evidence type="ECO:0000256" key="4">
    <source>
        <dbReference type="ARBA" id="ARBA00001947"/>
    </source>
</evidence>
<dbReference type="InterPro" id="IPR011060">
    <property type="entry name" value="RibuloseP-bd_barrel"/>
</dbReference>
<dbReference type="NCBIfam" id="TIGR01163">
    <property type="entry name" value="rpe"/>
    <property type="match status" value="1"/>
</dbReference>
<feature type="binding site" evidence="10 14">
    <location>
        <position position="9"/>
    </location>
    <ligand>
        <name>substrate</name>
    </ligand>
</feature>
<evidence type="ECO:0000256" key="11">
    <source>
        <dbReference type="PIRNR" id="PIRNR001461"/>
    </source>
</evidence>
<comment type="cofactor">
    <cofactor evidence="2">
        <name>Mn(2+)</name>
        <dbReference type="ChEBI" id="CHEBI:29035"/>
    </cofactor>
</comment>
<dbReference type="InterPro" id="IPR000056">
    <property type="entry name" value="Ribul_P_3_epim-like"/>
</dbReference>
<comment type="cofactor">
    <cofactor evidence="3">
        <name>Co(2+)</name>
        <dbReference type="ChEBI" id="CHEBI:48828"/>
    </cofactor>
</comment>
<dbReference type="STRING" id="93064.BRX40_03880"/>
<organism evidence="15 17">
    <name type="scientific">Sphingomonas koreensis</name>
    <dbReference type="NCBI Taxonomy" id="93064"/>
    <lineage>
        <taxon>Bacteria</taxon>
        <taxon>Pseudomonadati</taxon>
        <taxon>Pseudomonadota</taxon>
        <taxon>Alphaproteobacteria</taxon>
        <taxon>Sphingomonadales</taxon>
        <taxon>Sphingomonadaceae</taxon>
        <taxon>Sphingomonas</taxon>
    </lineage>
</organism>
<feature type="active site" description="Proton acceptor" evidence="10 12">
    <location>
        <position position="36"/>
    </location>
</feature>
<dbReference type="KEGG" id="skr:BRX40_03880"/>
<dbReference type="GO" id="GO:0004750">
    <property type="term" value="F:D-ribulose-phosphate 3-epimerase activity"/>
    <property type="evidence" value="ECO:0007669"/>
    <property type="project" value="UniProtKB-UniRule"/>
</dbReference>
<dbReference type="Proteomes" id="UP000286681">
    <property type="component" value="Unassembled WGS sequence"/>
</dbReference>
<accession>A0A1L6J701</accession>
<evidence type="ECO:0000256" key="1">
    <source>
        <dbReference type="ARBA" id="ARBA00001782"/>
    </source>
</evidence>
<comment type="cofactor">
    <cofactor evidence="10 13">
        <name>a divalent metal cation</name>
        <dbReference type="ChEBI" id="CHEBI:60240"/>
    </cofactor>
    <text evidence="10 13">Binds 1 divalent metal cation per subunit.</text>
</comment>
<dbReference type="EMBL" id="QQWO01000001">
    <property type="protein sequence ID" value="RSV08281.1"/>
    <property type="molecule type" value="Genomic_DNA"/>
</dbReference>
<comment type="catalytic activity">
    <reaction evidence="1 10 11">
        <text>D-ribulose 5-phosphate = D-xylulose 5-phosphate</text>
        <dbReference type="Rhea" id="RHEA:13677"/>
        <dbReference type="ChEBI" id="CHEBI:57737"/>
        <dbReference type="ChEBI" id="CHEBI:58121"/>
        <dbReference type="EC" id="5.1.3.1"/>
    </reaction>
</comment>
<feature type="binding site" evidence="14">
    <location>
        <position position="178"/>
    </location>
    <ligand>
        <name>substrate</name>
    </ligand>
</feature>
<keyword evidence="17" id="KW-1185">Reference proteome</keyword>
<dbReference type="GO" id="GO:0019323">
    <property type="term" value="P:pentose catabolic process"/>
    <property type="evidence" value="ECO:0007669"/>
    <property type="project" value="UniProtKB-UniRule"/>
</dbReference>
<dbReference type="EMBL" id="CP018820">
    <property type="protein sequence ID" value="APR51689.1"/>
    <property type="molecule type" value="Genomic_DNA"/>
</dbReference>
<dbReference type="AlphaFoldDB" id="A0A1L6J701"/>
<dbReference type="GO" id="GO:0046872">
    <property type="term" value="F:metal ion binding"/>
    <property type="evidence" value="ECO:0007669"/>
    <property type="project" value="UniProtKB-UniRule"/>
</dbReference>
<evidence type="ECO:0000256" key="14">
    <source>
        <dbReference type="PIRSR" id="PIRSR001461-3"/>
    </source>
</evidence>
<dbReference type="PANTHER" id="PTHR11749">
    <property type="entry name" value="RIBULOSE-5-PHOSPHATE-3-EPIMERASE"/>
    <property type="match status" value="1"/>
</dbReference>
<keyword evidence="13" id="KW-0464">Manganese</keyword>
<evidence type="ECO:0000256" key="12">
    <source>
        <dbReference type="PIRSR" id="PIRSR001461-1"/>
    </source>
</evidence>
<dbReference type="InterPro" id="IPR013785">
    <property type="entry name" value="Aldolase_TIM"/>
</dbReference>
<dbReference type="NCBIfam" id="NF004076">
    <property type="entry name" value="PRK05581.1-4"/>
    <property type="match status" value="1"/>
</dbReference>
<dbReference type="RefSeq" id="WP_075150728.1">
    <property type="nucleotide sequence ID" value="NZ_CP018820.1"/>
</dbReference>
<feature type="binding site" evidence="10 13">
    <location>
        <position position="67"/>
    </location>
    <ligand>
        <name>a divalent metal cation</name>
        <dbReference type="ChEBI" id="CHEBI:60240"/>
    </ligand>
</feature>
<feature type="binding site" evidence="14">
    <location>
        <begin position="198"/>
        <end position="199"/>
    </location>
    <ligand>
        <name>substrate</name>
    </ligand>
</feature>
<comment type="similarity">
    <text evidence="6 10 11">Belongs to the ribulose-phosphate 3-epimerase family.</text>
</comment>
<feature type="binding site" evidence="10 13">
    <location>
        <position position="34"/>
    </location>
    <ligand>
        <name>a divalent metal cation</name>
        <dbReference type="ChEBI" id="CHEBI:60240"/>
    </ligand>
</feature>
<dbReference type="EC" id="5.1.3.1" evidence="7 10"/>
<comment type="function">
    <text evidence="10">Catalyzes the reversible epimerization of D-ribulose 5-phosphate to D-xylulose 5-phosphate.</text>
</comment>
<keyword evidence="10 11" id="KW-0119">Carbohydrate metabolism</keyword>
<evidence type="ECO:0000256" key="10">
    <source>
        <dbReference type="HAMAP-Rule" id="MF_02227"/>
    </source>
</evidence>
<evidence type="ECO:0000313" key="16">
    <source>
        <dbReference type="EMBL" id="RSV08281.1"/>
    </source>
</evidence>
<gene>
    <name evidence="10" type="primary">rpe</name>
    <name evidence="15" type="ORF">BRX40_03880</name>
    <name evidence="16" type="ORF">CA257_02130</name>
</gene>
<evidence type="ECO:0000256" key="8">
    <source>
        <dbReference type="ARBA" id="ARBA00022723"/>
    </source>
</evidence>